<dbReference type="RefSeq" id="WP_368504194.1">
    <property type="nucleotide sequence ID" value="NZ_CP162551.1"/>
</dbReference>
<dbReference type="EMBL" id="CP162551">
    <property type="protein sequence ID" value="XDI36813.1"/>
    <property type="molecule type" value="Genomic_DNA"/>
</dbReference>
<dbReference type="AlphaFoldDB" id="A0AB39BSM9"/>
<proteinExistence type="predicted"/>
<protein>
    <recommendedName>
        <fullName evidence="2">YneQ</fullName>
    </recommendedName>
</protein>
<evidence type="ECO:0000313" key="1">
    <source>
        <dbReference type="EMBL" id="XDI36813.1"/>
    </source>
</evidence>
<name>A0AB39BSM9_9BACI</name>
<gene>
    <name evidence="1" type="ORF">AB3N04_19405</name>
</gene>
<evidence type="ECO:0008006" key="2">
    <source>
        <dbReference type="Google" id="ProtNLM"/>
    </source>
</evidence>
<organism evidence="1">
    <name type="scientific">Alkalihalophilus sp. As8PL</name>
    <dbReference type="NCBI Taxonomy" id="3237103"/>
    <lineage>
        <taxon>Bacteria</taxon>
        <taxon>Bacillati</taxon>
        <taxon>Bacillota</taxon>
        <taxon>Bacilli</taxon>
        <taxon>Bacillales</taxon>
        <taxon>Bacillaceae</taxon>
        <taxon>Alkalihalophilus</taxon>
    </lineage>
</organism>
<accession>A0AB39BSM9</accession>
<reference evidence="1" key="1">
    <citation type="submission" date="2024-07" db="EMBL/GenBank/DDBJ databases">
        <title>Identification and characteristics of an arsenic-resistant bacterial isolate, which belongs to a novel species.</title>
        <authorList>
            <person name="Juszczyk A."/>
            <person name="Kowalczyk A."/>
            <person name="Was K."/>
            <person name="Kosowicz W."/>
            <person name="Budzyn A."/>
            <person name="Latowski D."/>
        </authorList>
    </citation>
    <scope>NUCLEOTIDE SEQUENCE</scope>
    <source>
        <strain evidence="1">As8PL</strain>
    </source>
</reference>
<sequence>MAFGITKKELKAWKQKADRGEIAFLTHYWIDDRFPGCTSVTKVACSDMKKLVSWGRNYGLKPEWLDCHDRYPHFDLVGQTQYEILKQEGMLKQLSRFRVLDKL</sequence>